<gene>
    <name evidence="1" type="ORF">BC343_00250</name>
</gene>
<proteinExistence type="predicted"/>
<protein>
    <submittedName>
        <fullName evidence="1">Uncharacterized protein</fullName>
    </submittedName>
</protein>
<dbReference type="AlphaFoldDB" id="A0A1S9PKQ9"/>
<dbReference type="Proteomes" id="UP000189739">
    <property type="component" value="Unassembled WGS sequence"/>
</dbReference>
<name>A0A1S9PKQ9_9SPHI</name>
<comment type="caution">
    <text evidence="1">The sequence shown here is derived from an EMBL/GenBank/DDBJ whole genome shotgun (WGS) entry which is preliminary data.</text>
</comment>
<accession>A0A1S9PKQ9</accession>
<keyword evidence="2" id="KW-1185">Reference proteome</keyword>
<evidence type="ECO:0000313" key="2">
    <source>
        <dbReference type="Proteomes" id="UP000189739"/>
    </source>
</evidence>
<evidence type="ECO:0000313" key="1">
    <source>
        <dbReference type="EMBL" id="OOQ61546.1"/>
    </source>
</evidence>
<dbReference type="EMBL" id="MBTF01000001">
    <property type="protein sequence ID" value="OOQ61546.1"/>
    <property type="molecule type" value="Genomic_DNA"/>
</dbReference>
<reference evidence="1 2" key="1">
    <citation type="submission" date="2016-07" db="EMBL/GenBank/DDBJ databases">
        <title>Genomic analysis of zinc-resistant bacterium Mucilaginibacter pedocola TBZ30.</title>
        <authorList>
            <person name="Huang J."/>
            <person name="Tang J."/>
        </authorList>
    </citation>
    <scope>NUCLEOTIDE SEQUENCE [LARGE SCALE GENOMIC DNA]</scope>
    <source>
        <strain evidence="1 2">TBZ30</strain>
    </source>
</reference>
<sequence>MDKKNIINKYMQSILKVLDPSDMRILKHIYIIADGKHGDYHLASLIYLRKASENYKIIEGQQEEISDFENLFNEHPKQENYPVDVVDSLVINAVKNAYPKSIVKGDIVVFNSDVEKIQILKNRRIKQVYLNITPNIADLYNDLPKLRSMSFSGLDIPLNIYTDYNPNKISHLRFFAKYKLDDVTAIEDFKEVEFV</sequence>
<organism evidence="1 2">
    <name type="scientific">Mucilaginibacter pedocola</name>
    <dbReference type="NCBI Taxonomy" id="1792845"/>
    <lineage>
        <taxon>Bacteria</taxon>
        <taxon>Pseudomonadati</taxon>
        <taxon>Bacteroidota</taxon>
        <taxon>Sphingobacteriia</taxon>
        <taxon>Sphingobacteriales</taxon>
        <taxon>Sphingobacteriaceae</taxon>
        <taxon>Mucilaginibacter</taxon>
    </lineage>
</organism>